<feature type="region of interest" description="Disordered" evidence="15">
    <location>
        <begin position="1060"/>
        <end position="1079"/>
    </location>
</feature>
<evidence type="ECO:0000313" key="18">
    <source>
        <dbReference type="Proteomes" id="UP001244341"/>
    </source>
</evidence>
<dbReference type="InterPro" id="IPR000644">
    <property type="entry name" value="CBS_dom"/>
</dbReference>
<dbReference type="Gene3D" id="3.10.580.10">
    <property type="entry name" value="CBS-domain"/>
    <property type="match status" value="1"/>
</dbReference>
<feature type="region of interest" description="Disordered" evidence="15">
    <location>
        <begin position="1"/>
        <end position="72"/>
    </location>
</feature>
<dbReference type="InterPro" id="IPR014743">
    <property type="entry name" value="Cl-channel_core"/>
</dbReference>
<keyword evidence="10 14" id="KW-0472">Membrane</keyword>
<keyword evidence="9 13" id="KW-0129">CBS domain</keyword>
<reference evidence="17 18" key="1">
    <citation type="submission" date="2023-05" db="EMBL/GenBank/DDBJ databases">
        <title>A 100% complete, gapless, phased diploid assembly of the Scenedesmus obliquus UTEX 3031 genome.</title>
        <authorList>
            <person name="Biondi T.C."/>
            <person name="Hanschen E.R."/>
            <person name="Kwon T."/>
            <person name="Eng W."/>
            <person name="Kruse C.P.S."/>
            <person name="Koehler S.I."/>
            <person name="Kunde Y."/>
            <person name="Gleasner C.D."/>
            <person name="You Mak K.T."/>
            <person name="Polle J."/>
            <person name="Hovde B.T."/>
            <person name="Starkenburg S.R."/>
        </authorList>
    </citation>
    <scope>NUCLEOTIDE SEQUENCE [LARGE SCALE GENOMIC DNA]</scope>
    <source>
        <strain evidence="17 18">DOE0152z</strain>
    </source>
</reference>
<keyword evidence="12 14" id="KW-0868">Chloride</keyword>
<evidence type="ECO:0000256" key="2">
    <source>
        <dbReference type="ARBA" id="ARBA00009476"/>
    </source>
</evidence>
<dbReference type="SMART" id="SM00116">
    <property type="entry name" value="CBS"/>
    <property type="match status" value="2"/>
</dbReference>
<dbReference type="PANTHER" id="PTHR11689:SF136">
    <property type="entry name" value="H(+)_CL(-) EXCHANGE TRANSPORTER 7"/>
    <property type="match status" value="1"/>
</dbReference>
<evidence type="ECO:0000256" key="12">
    <source>
        <dbReference type="ARBA" id="ARBA00023214"/>
    </source>
</evidence>
<dbReference type="Pfam" id="PF00571">
    <property type="entry name" value="CBS"/>
    <property type="match status" value="1"/>
</dbReference>
<evidence type="ECO:0000256" key="14">
    <source>
        <dbReference type="RuleBase" id="RU361221"/>
    </source>
</evidence>
<feature type="compositionally biased region" description="Low complexity" evidence="15">
    <location>
        <begin position="1066"/>
        <end position="1079"/>
    </location>
</feature>
<evidence type="ECO:0000313" key="17">
    <source>
        <dbReference type="EMBL" id="WIA19320.1"/>
    </source>
</evidence>
<dbReference type="InterPro" id="IPR051280">
    <property type="entry name" value="Cl-channel/antiporter"/>
</dbReference>
<feature type="compositionally biased region" description="Polar residues" evidence="15">
    <location>
        <begin position="36"/>
        <end position="48"/>
    </location>
</feature>
<protein>
    <recommendedName>
        <fullName evidence="14">Chloride channel protein</fullName>
    </recommendedName>
</protein>
<dbReference type="PANTHER" id="PTHR11689">
    <property type="entry name" value="CHLORIDE CHANNEL PROTEIN CLC FAMILY MEMBER"/>
    <property type="match status" value="1"/>
</dbReference>
<feature type="transmembrane region" description="Helical" evidence="14">
    <location>
        <begin position="585"/>
        <end position="611"/>
    </location>
</feature>
<dbReference type="InterPro" id="IPR001807">
    <property type="entry name" value="ClC"/>
</dbReference>
<feature type="transmembrane region" description="Helical" evidence="14">
    <location>
        <begin position="553"/>
        <end position="573"/>
    </location>
</feature>
<evidence type="ECO:0000256" key="9">
    <source>
        <dbReference type="ARBA" id="ARBA00023122"/>
    </source>
</evidence>
<keyword evidence="6" id="KW-0851">Voltage-gated channel</keyword>
<dbReference type="EMBL" id="CP126217">
    <property type="protein sequence ID" value="WIA19320.1"/>
    <property type="molecule type" value="Genomic_DNA"/>
</dbReference>
<evidence type="ECO:0000256" key="1">
    <source>
        <dbReference type="ARBA" id="ARBA00004141"/>
    </source>
</evidence>
<dbReference type="CDD" id="cd22265">
    <property type="entry name" value="UDM1_RNF168"/>
    <property type="match status" value="1"/>
</dbReference>
<dbReference type="InterPro" id="IPR002251">
    <property type="entry name" value="Cl_channel_pln"/>
</dbReference>
<dbReference type="PROSITE" id="PS51371">
    <property type="entry name" value="CBS"/>
    <property type="match status" value="1"/>
</dbReference>
<accession>A0ABY8UDG1</accession>
<proteinExistence type="inferred from homology"/>
<evidence type="ECO:0000256" key="7">
    <source>
        <dbReference type="ARBA" id="ARBA00022989"/>
    </source>
</evidence>
<keyword evidence="7 14" id="KW-1133">Transmembrane helix</keyword>
<evidence type="ECO:0000256" key="8">
    <source>
        <dbReference type="ARBA" id="ARBA00023065"/>
    </source>
</evidence>
<dbReference type="Proteomes" id="UP001244341">
    <property type="component" value="Chromosome 10b"/>
</dbReference>
<dbReference type="Pfam" id="PF00654">
    <property type="entry name" value="Voltage_CLC"/>
    <property type="match status" value="1"/>
</dbReference>
<feature type="transmembrane region" description="Helical" evidence="14">
    <location>
        <begin position="345"/>
        <end position="364"/>
    </location>
</feature>
<evidence type="ECO:0000256" key="11">
    <source>
        <dbReference type="ARBA" id="ARBA00023173"/>
    </source>
</evidence>
<evidence type="ECO:0000256" key="15">
    <source>
        <dbReference type="SAM" id="MobiDB-lite"/>
    </source>
</evidence>
<feature type="transmembrane region" description="Helical" evidence="14">
    <location>
        <begin position="155"/>
        <end position="176"/>
    </location>
</feature>
<evidence type="ECO:0000259" key="16">
    <source>
        <dbReference type="PROSITE" id="PS51371"/>
    </source>
</evidence>
<gene>
    <name evidence="17" type="ORF">OEZ85_003952</name>
</gene>
<keyword evidence="11" id="KW-0869">Chloride channel</keyword>
<evidence type="ECO:0000256" key="5">
    <source>
        <dbReference type="ARBA" id="ARBA00022737"/>
    </source>
</evidence>
<dbReference type="SUPFAM" id="SSF81340">
    <property type="entry name" value="Clc chloride channel"/>
    <property type="match status" value="1"/>
</dbReference>
<keyword evidence="8 14" id="KW-0406">Ion transport</keyword>
<dbReference type="Gene3D" id="1.10.3080.10">
    <property type="entry name" value="Clc chloride channel"/>
    <property type="match status" value="1"/>
</dbReference>
<feature type="domain" description="CBS" evidence="16">
    <location>
        <begin position="799"/>
        <end position="856"/>
    </location>
</feature>
<dbReference type="SUPFAM" id="SSF54631">
    <property type="entry name" value="CBS-domain pair"/>
    <property type="match status" value="1"/>
</dbReference>
<keyword evidence="18" id="KW-1185">Reference proteome</keyword>
<feature type="transmembrane region" description="Helical" evidence="14">
    <location>
        <begin position="196"/>
        <end position="219"/>
    </location>
</feature>
<evidence type="ECO:0000256" key="6">
    <source>
        <dbReference type="ARBA" id="ARBA00022882"/>
    </source>
</evidence>
<keyword evidence="3 14" id="KW-0813">Transport</keyword>
<feature type="region of interest" description="Disordered" evidence="15">
    <location>
        <begin position="918"/>
        <end position="937"/>
    </location>
</feature>
<dbReference type="PRINTS" id="PR00762">
    <property type="entry name" value="CLCHANNEL"/>
</dbReference>
<sequence length="1144" mass="122084">MSFGVVPASSSLRGPNGYFTGLQPSTGEPDADERQSLLQHPSRVSSKASAAFETAPGGPAGSISSSQQQQRLPFSSLHNHTRGAAGSSAAAAAAGRSDAVPGFSAADTAGSSGAAPGRAPNFESLDYELVENTVYRTDTAARTHFDHIFKSGAKWTMCFALGVITAAAAFAVNLGVENISGFKFWATLTLLERGQPVASFLVYVLVNCVLIGVSVYVTVNYAPAAAGSGIAEVKSYLNGIDVPGIFLWNTLLVKLLGSVGAVAGGLAVGKEGPFVHAGACLGALISQGGSSSNHFPWFRRFWNDRDRADMVACGAAAGVAAAFRAPVGGVLFALEEMTSWFRNQLLWYAFFTTAVVSVAVRTLMRICSNDKTGSCGFFGAGGFPLYEITEGQENFEFLELLPMLLLGVIGGLLGSCFNHLNALLAGWRKQRLLKYGPRGRLWEGLAAALLTSTVSFLLPMMVACQPCPPDAGEDCPRTDNSHSGNFVSFNCYGARPAYNDLATIFFNTQDDAIRNLFSSQTKNEYGVSTLLTFVVMFFFLAVVSYGVAIPTGLFVPSILCGAAYGRLVGVFVADMRPGTHSIDEGTYALLGAASFLGGCMRMTVATCVMLLELTSNLALLPMMMLVTLVAKAVGDGTGVKPIYESLIDLKQLPYLEPHPHSLMRHITAVEAAGQPAVTFSRVERVGRILEVLRSTAHNGFAVISGAADCEQHIMGIVLRSQLVVLLRTRRCFQPTPFVSEVAGRVAFSYQQSDFVAGRVAFSYQQSDFVRPISEAQPGIGSLQLSEQEAAMFLDLGPYVNPSYYVVQEDTSLAKVYTLFRSLGLRHLAVIPRASSVVGVITRHDLLGSSLEATCLEQLTLGAGAAGLASALRGTVQEAVDAYQHQHQQEAFSLQPLSAVLHTSRLSCSWPEQLHMELSTGDSKASLGQQQNAGGGKSSHMAAVRSLGLLHELQEYVSTLQQAAVEHEEEVRKLRGEKEELKRELRAPERQAGAAQALVQHFQASEIADLPPKLRALFEDNKVLKEQVRRYKQRAQDAERQAEKQEQKVQSLNEAVRKLKEQLSDGASSPEAAAAEQQLRQQAEATTKAFEVGLMLSGGSCPSVGMLSADEHGSGAVRLCCCCDGGARPAAGIKSSVSCSVLGVT</sequence>
<feature type="transmembrane region" description="Helical" evidence="14">
    <location>
        <begin position="310"/>
        <end position="333"/>
    </location>
</feature>
<evidence type="ECO:0000256" key="4">
    <source>
        <dbReference type="ARBA" id="ARBA00022692"/>
    </source>
</evidence>
<dbReference type="InterPro" id="IPR046342">
    <property type="entry name" value="CBS_dom_sf"/>
</dbReference>
<dbReference type="CDD" id="cd04591">
    <property type="entry name" value="CBS_pair_voltage-gated_CLC_euk_bac"/>
    <property type="match status" value="1"/>
</dbReference>
<comment type="similarity">
    <text evidence="2 14">Belongs to the chloride channel (TC 2.A.49) family.</text>
</comment>
<evidence type="ECO:0000256" key="13">
    <source>
        <dbReference type="PROSITE-ProRule" id="PRU00703"/>
    </source>
</evidence>
<keyword evidence="6" id="KW-0407">Ion channel</keyword>
<dbReference type="PRINTS" id="PR01120">
    <property type="entry name" value="CLCHANNELPLT"/>
</dbReference>
<name>A0ABY8UDG1_TETOB</name>
<keyword evidence="5" id="KW-0677">Repeat</keyword>
<feature type="transmembrane region" description="Helical" evidence="14">
    <location>
        <begin position="400"/>
        <end position="420"/>
    </location>
</feature>
<feature type="transmembrane region" description="Helical" evidence="14">
    <location>
        <begin position="440"/>
        <end position="458"/>
    </location>
</feature>
<organism evidence="17 18">
    <name type="scientific">Tetradesmus obliquus</name>
    <name type="common">Green alga</name>
    <name type="synonym">Acutodesmus obliquus</name>
    <dbReference type="NCBI Taxonomy" id="3088"/>
    <lineage>
        <taxon>Eukaryota</taxon>
        <taxon>Viridiplantae</taxon>
        <taxon>Chlorophyta</taxon>
        <taxon>core chlorophytes</taxon>
        <taxon>Chlorophyceae</taxon>
        <taxon>CS clade</taxon>
        <taxon>Sphaeropleales</taxon>
        <taxon>Scenedesmaceae</taxon>
        <taxon>Tetradesmus</taxon>
    </lineage>
</organism>
<evidence type="ECO:0000256" key="10">
    <source>
        <dbReference type="ARBA" id="ARBA00023136"/>
    </source>
</evidence>
<evidence type="ECO:0000256" key="3">
    <source>
        <dbReference type="ARBA" id="ARBA00022448"/>
    </source>
</evidence>
<comment type="subcellular location">
    <subcellularLocation>
        <location evidence="1 14">Membrane</location>
        <topology evidence="1 14">Multi-pass membrane protein</topology>
    </subcellularLocation>
</comment>
<feature type="compositionally biased region" description="Polar residues" evidence="15">
    <location>
        <begin position="919"/>
        <end position="931"/>
    </location>
</feature>
<keyword evidence="4 14" id="KW-0812">Transmembrane</keyword>
<feature type="transmembrane region" description="Helical" evidence="14">
    <location>
        <begin position="617"/>
        <end position="634"/>
    </location>
</feature>
<feature type="transmembrane region" description="Helical" evidence="14">
    <location>
        <begin position="525"/>
        <end position="547"/>
    </location>
</feature>